<evidence type="ECO:0000256" key="6">
    <source>
        <dbReference type="ARBA" id="ARBA00022842"/>
    </source>
</evidence>
<dbReference type="InterPro" id="IPR014729">
    <property type="entry name" value="Rossmann-like_a/b/a_fold"/>
</dbReference>
<dbReference type="GO" id="GO:0009435">
    <property type="term" value="P:NAD+ biosynthetic process"/>
    <property type="evidence" value="ECO:0007669"/>
    <property type="project" value="UniProtKB-UniRule"/>
</dbReference>
<dbReference type="GO" id="GO:0003952">
    <property type="term" value="F:NAD+ synthase (glutamine-hydrolyzing) activity"/>
    <property type="evidence" value="ECO:0007669"/>
    <property type="project" value="InterPro"/>
</dbReference>
<evidence type="ECO:0000256" key="10">
    <source>
        <dbReference type="RuleBase" id="RU003812"/>
    </source>
</evidence>
<dbReference type="NCBIfam" id="TIGR00552">
    <property type="entry name" value="nadE"/>
    <property type="match status" value="1"/>
</dbReference>
<comment type="caution">
    <text evidence="8">Lacks conserved residue(s) required for the propagation of feature annotation.</text>
</comment>
<name>A0A4U7BU26_9BACT</name>
<keyword evidence="2 8" id="KW-0436">Ligase</keyword>
<feature type="domain" description="NAD/GMP synthase" evidence="11">
    <location>
        <begin position="7"/>
        <end position="241"/>
    </location>
</feature>
<keyword evidence="5 8" id="KW-0067">ATP-binding</keyword>
<feature type="binding site" evidence="8">
    <location>
        <position position="35"/>
    </location>
    <ligand>
        <name>Mg(2+)</name>
        <dbReference type="ChEBI" id="CHEBI:18420"/>
    </ligand>
</feature>
<dbReference type="NCBIfam" id="NF010587">
    <property type="entry name" value="PRK13980.1"/>
    <property type="match status" value="1"/>
</dbReference>
<dbReference type="EMBL" id="NXMA01000005">
    <property type="protein sequence ID" value="TKX32464.1"/>
    <property type="molecule type" value="Genomic_DNA"/>
</dbReference>
<dbReference type="GO" id="GO:0004359">
    <property type="term" value="F:glutaminase activity"/>
    <property type="evidence" value="ECO:0007669"/>
    <property type="project" value="InterPro"/>
</dbReference>
<keyword evidence="6 8" id="KW-0460">Magnesium</keyword>
<dbReference type="AlphaFoldDB" id="A0A4U7BU26"/>
<dbReference type="Gene3D" id="3.40.50.620">
    <property type="entry name" value="HUPs"/>
    <property type="match status" value="1"/>
</dbReference>
<dbReference type="Pfam" id="PF02540">
    <property type="entry name" value="NAD_synthase"/>
    <property type="match status" value="1"/>
</dbReference>
<dbReference type="Proteomes" id="UP000310353">
    <property type="component" value="Unassembled WGS sequence"/>
</dbReference>
<evidence type="ECO:0000256" key="9">
    <source>
        <dbReference type="RuleBase" id="RU003811"/>
    </source>
</evidence>
<dbReference type="GO" id="GO:0005737">
    <property type="term" value="C:cytoplasm"/>
    <property type="evidence" value="ECO:0007669"/>
    <property type="project" value="InterPro"/>
</dbReference>
<evidence type="ECO:0000256" key="2">
    <source>
        <dbReference type="ARBA" id="ARBA00022598"/>
    </source>
</evidence>
<dbReference type="PANTHER" id="PTHR23090:SF9">
    <property type="entry name" value="GLUTAMINE-DEPENDENT NAD(+) SYNTHETASE"/>
    <property type="match status" value="1"/>
</dbReference>
<dbReference type="UniPathway" id="UPA00253">
    <property type="reaction ID" value="UER00333"/>
</dbReference>
<dbReference type="FunFam" id="3.40.50.620:FF:000106">
    <property type="entry name" value="Glutamine-dependent NAD(+) synthetase"/>
    <property type="match status" value="1"/>
</dbReference>
<reference evidence="12 13" key="1">
    <citation type="submission" date="2018-05" db="EMBL/GenBank/DDBJ databases">
        <title>Novel Campyloabacter and Helicobacter Species and Strains.</title>
        <authorList>
            <person name="Mannion A.J."/>
            <person name="Shen Z."/>
            <person name="Fox J.G."/>
        </authorList>
    </citation>
    <scope>NUCLEOTIDE SEQUENCE [LARGE SCALE GENOMIC DNA]</scope>
    <source>
        <strain evidence="13">MIT17-670</strain>
    </source>
</reference>
<keyword evidence="13" id="KW-1185">Reference proteome</keyword>
<feature type="binding site" evidence="8">
    <location>
        <position position="159"/>
    </location>
    <ligand>
        <name>ATP</name>
        <dbReference type="ChEBI" id="CHEBI:30616"/>
    </ligand>
</feature>
<keyword evidence="3 8" id="KW-0479">Metal-binding</keyword>
<gene>
    <name evidence="8" type="primary">nadE</name>
    <name evidence="12" type="ORF">CQA76_03885</name>
</gene>
<evidence type="ECO:0000256" key="8">
    <source>
        <dbReference type="HAMAP-Rule" id="MF_00193"/>
    </source>
</evidence>
<evidence type="ECO:0000256" key="7">
    <source>
        <dbReference type="ARBA" id="ARBA00023027"/>
    </source>
</evidence>
<dbReference type="InterPro" id="IPR022926">
    <property type="entry name" value="NH(3)-dep_NAD(+)_synth"/>
</dbReference>
<dbReference type="EC" id="6.3.1.5" evidence="8 10"/>
<dbReference type="PANTHER" id="PTHR23090">
    <property type="entry name" value="NH 3 /GLUTAMINE-DEPENDENT NAD + SYNTHETASE"/>
    <property type="match status" value="1"/>
</dbReference>
<evidence type="ECO:0000256" key="1">
    <source>
        <dbReference type="ARBA" id="ARBA00005859"/>
    </source>
</evidence>
<feature type="binding site" evidence="8">
    <location>
        <begin position="29"/>
        <end position="36"/>
    </location>
    <ligand>
        <name>ATP</name>
        <dbReference type="ChEBI" id="CHEBI:30616"/>
    </ligand>
</feature>
<comment type="function">
    <text evidence="8">Catalyzes the ATP-dependent amidation of deamido-NAD to form NAD. Uses ammonia as a nitrogen source.</text>
</comment>
<proteinExistence type="inferred from homology"/>
<sequence length="252" mass="28657">MQCELVFKDLCIFIKEQIQKNKKNGVILGLSGGVDSALVATLCKKALDKDVFALLMPTQYSSKEHLSDALMLCNDLKIEYKIISIQEILDAFIKQSQNIDKIRIGNFAARIRMSLLYDYSVLKNSLVVGTSNKSELLLGYGTIYGDLACAFNPIGDLYKTQVYELAKFLNLHENFIKKSPSADLWENQSDEKELGFIYEQIDLGLKAIENDDKQTMDKLDENLLKMLKTRINNNAFKRSMPKIANLMEFKSE</sequence>
<comment type="similarity">
    <text evidence="1 8 9">Belongs to the NAD synthetase family.</text>
</comment>
<dbReference type="SUPFAM" id="SSF52402">
    <property type="entry name" value="Adenine nucleotide alpha hydrolases-like"/>
    <property type="match status" value="1"/>
</dbReference>
<evidence type="ECO:0000256" key="3">
    <source>
        <dbReference type="ARBA" id="ARBA00022723"/>
    </source>
</evidence>
<dbReference type="HAMAP" id="MF_00193">
    <property type="entry name" value="NadE_ammonia_dep"/>
    <property type="match status" value="1"/>
</dbReference>
<evidence type="ECO:0000259" key="11">
    <source>
        <dbReference type="Pfam" id="PF02540"/>
    </source>
</evidence>
<protein>
    <recommendedName>
        <fullName evidence="8 10">NH(3)-dependent NAD(+) synthetase</fullName>
        <ecNumber evidence="8 10">6.3.1.5</ecNumber>
    </recommendedName>
</protein>
<dbReference type="GO" id="GO:0046872">
    <property type="term" value="F:metal ion binding"/>
    <property type="evidence" value="ECO:0007669"/>
    <property type="project" value="UniProtKB-KW"/>
</dbReference>
<comment type="catalytic activity">
    <reaction evidence="8 10">
        <text>deamido-NAD(+) + NH4(+) + ATP = AMP + diphosphate + NAD(+) + H(+)</text>
        <dbReference type="Rhea" id="RHEA:21188"/>
        <dbReference type="ChEBI" id="CHEBI:15378"/>
        <dbReference type="ChEBI" id="CHEBI:28938"/>
        <dbReference type="ChEBI" id="CHEBI:30616"/>
        <dbReference type="ChEBI" id="CHEBI:33019"/>
        <dbReference type="ChEBI" id="CHEBI:57540"/>
        <dbReference type="ChEBI" id="CHEBI:58437"/>
        <dbReference type="ChEBI" id="CHEBI:456215"/>
        <dbReference type="EC" id="6.3.1.5"/>
    </reaction>
</comment>
<evidence type="ECO:0000313" key="12">
    <source>
        <dbReference type="EMBL" id="TKX32464.1"/>
    </source>
</evidence>
<evidence type="ECO:0000313" key="13">
    <source>
        <dbReference type="Proteomes" id="UP000310353"/>
    </source>
</evidence>
<dbReference type="InterPro" id="IPR022310">
    <property type="entry name" value="NAD/GMP_synthase"/>
</dbReference>
<organism evidence="12 13">
    <name type="scientific">Campylobacter aviculae</name>
    <dbReference type="NCBI Taxonomy" id="2510190"/>
    <lineage>
        <taxon>Bacteria</taxon>
        <taxon>Pseudomonadati</taxon>
        <taxon>Campylobacterota</taxon>
        <taxon>Epsilonproteobacteria</taxon>
        <taxon>Campylobacterales</taxon>
        <taxon>Campylobacteraceae</taxon>
        <taxon>Campylobacter</taxon>
    </lineage>
</organism>
<dbReference type="GO" id="GO:0005524">
    <property type="term" value="F:ATP binding"/>
    <property type="evidence" value="ECO:0007669"/>
    <property type="project" value="UniProtKB-UniRule"/>
</dbReference>
<evidence type="ECO:0000256" key="4">
    <source>
        <dbReference type="ARBA" id="ARBA00022741"/>
    </source>
</evidence>
<dbReference type="RefSeq" id="WP_137622138.1">
    <property type="nucleotide sequence ID" value="NZ_NXMA01000005.1"/>
</dbReference>
<feature type="binding site" evidence="8">
    <location>
        <position position="135"/>
    </location>
    <ligand>
        <name>Mg(2+)</name>
        <dbReference type="ChEBI" id="CHEBI:18420"/>
    </ligand>
</feature>
<dbReference type="OrthoDB" id="9799210at2"/>
<comment type="subunit">
    <text evidence="8">Homodimer.</text>
</comment>
<keyword evidence="4 8" id="KW-0547">Nucleotide-binding</keyword>
<comment type="caution">
    <text evidence="12">The sequence shown here is derived from an EMBL/GenBank/DDBJ whole genome shotgun (WGS) entry which is preliminary data.</text>
</comment>
<feature type="binding site" evidence="8">
    <location>
        <position position="130"/>
    </location>
    <ligand>
        <name>ATP</name>
        <dbReference type="ChEBI" id="CHEBI:30616"/>
    </ligand>
</feature>
<dbReference type="CDD" id="cd00553">
    <property type="entry name" value="NAD_synthase"/>
    <property type="match status" value="1"/>
</dbReference>
<dbReference type="InterPro" id="IPR003694">
    <property type="entry name" value="NAD_synthase"/>
</dbReference>
<keyword evidence="7 8" id="KW-0520">NAD</keyword>
<evidence type="ECO:0000256" key="5">
    <source>
        <dbReference type="ARBA" id="ARBA00022840"/>
    </source>
</evidence>
<feature type="binding site" description="in other chain" evidence="8">
    <location>
        <position position="110"/>
    </location>
    <ligand>
        <name>deamido-NAD(+)</name>
        <dbReference type="ChEBI" id="CHEBI:58437"/>
        <note>ligand shared between two neighboring subunits</note>
    </ligand>
</feature>
<feature type="binding site" evidence="8">
    <location>
        <position position="181"/>
    </location>
    <ligand>
        <name>ATP</name>
        <dbReference type="ChEBI" id="CHEBI:30616"/>
    </ligand>
</feature>
<dbReference type="GO" id="GO:0008795">
    <property type="term" value="F:NAD+ synthase activity"/>
    <property type="evidence" value="ECO:0007669"/>
    <property type="project" value="UniProtKB-UniRule"/>
</dbReference>
<comment type="pathway">
    <text evidence="8">Cofactor biosynthesis; NAD(+) biosynthesis; NAD(+) from deamido-NAD(+) (ammonia route): step 1/1.</text>
</comment>
<accession>A0A4U7BU26</accession>